<keyword evidence="6" id="KW-1185">Reference proteome</keyword>
<dbReference type="GO" id="GO:0005524">
    <property type="term" value="F:ATP binding"/>
    <property type="evidence" value="ECO:0007669"/>
    <property type="project" value="UniProtKB-KW"/>
</dbReference>
<keyword evidence="3" id="KW-0067">ATP-binding</keyword>
<dbReference type="GO" id="GO:0016740">
    <property type="term" value="F:transferase activity"/>
    <property type="evidence" value="ECO:0007669"/>
    <property type="project" value="UniProtKB-KW"/>
</dbReference>
<comment type="caution">
    <text evidence="5">The sequence shown here is derived from an EMBL/GenBank/DDBJ whole genome shotgun (WGS) entry which is preliminary data.</text>
</comment>
<dbReference type="InterPro" id="IPR029000">
    <property type="entry name" value="Cyclophilin-like_dom_sf"/>
</dbReference>
<dbReference type="GO" id="GO:0016787">
    <property type="term" value="F:hydrolase activity"/>
    <property type="evidence" value="ECO:0007669"/>
    <property type="project" value="UniProtKB-KW"/>
</dbReference>
<dbReference type="PANTHER" id="PTHR43309:SF3">
    <property type="entry name" value="5-OXOPROLINASE SUBUNIT C"/>
    <property type="match status" value="1"/>
</dbReference>
<proteinExistence type="predicted"/>
<organism evidence="5 6">
    <name type="scientific">Amycolatopsis acidiphila</name>
    <dbReference type="NCBI Taxonomy" id="715473"/>
    <lineage>
        <taxon>Bacteria</taxon>
        <taxon>Bacillati</taxon>
        <taxon>Actinomycetota</taxon>
        <taxon>Actinomycetes</taxon>
        <taxon>Pseudonocardiales</taxon>
        <taxon>Pseudonocardiaceae</taxon>
        <taxon>Amycolatopsis</taxon>
    </lineage>
</organism>
<dbReference type="AlphaFoldDB" id="A0A558AJ24"/>
<dbReference type="InterPro" id="IPR003778">
    <property type="entry name" value="CT_A_B"/>
</dbReference>
<dbReference type="NCBIfam" id="TIGR00724">
    <property type="entry name" value="urea_amlyse_rel"/>
    <property type="match status" value="1"/>
</dbReference>
<evidence type="ECO:0000256" key="2">
    <source>
        <dbReference type="ARBA" id="ARBA00022801"/>
    </source>
</evidence>
<gene>
    <name evidence="5" type="ORF">FNH06_06755</name>
</gene>
<evidence type="ECO:0000256" key="1">
    <source>
        <dbReference type="ARBA" id="ARBA00022741"/>
    </source>
</evidence>
<dbReference type="Gene3D" id="2.40.100.10">
    <property type="entry name" value="Cyclophilin-like"/>
    <property type="match status" value="1"/>
</dbReference>
<evidence type="ECO:0000313" key="6">
    <source>
        <dbReference type="Proteomes" id="UP000318578"/>
    </source>
</evidence>
<name>A0A558AJ24_9PSEU</name>
<feature type="domain" description="Carboxyltransferase" evidence="4">
    <location>
        <begin position="26"/>
        <end position="300"/>
    </location>
</feature>
<dbReference type="InterPro" id="IPR052708">
    <property type="entry name" value="PxpC"/>
</dbReference>
<evidence type="ECO:0000259" key="4">
    <source>
        <dbReference type="SMART" id="SM00797"/>
    </source>
</evidence>
<dbReference type="RefSeq" id="WP_144635306.1">
    <property type="nucleotide sequence ID" value="NZ_BNAX01000016.1"/>
</dbReference>
<dbReference type="SUPFAM" id="SSF50891">
    <property type="entry name" value="Cyclophilin-like"/>
    <property type="match status" value="1"/>
</dbReference>
<evidence type="ECO:0000313" key="5">
    <source>
        <dbReference type="EMBL" id="TVT24265.1"/>
    </source>
</evidence>
<reference evidence="5 6" key="1">
    <citation type="submission" date="2019-07" db="EMBL/GenBank/DDBJ databases">
        <title>New species of Amycolatopsis and Streptomyces.</title>
        <authorList>
            <person name="Duangmal K."/>
            <person name="Teo W.F.A."/>
            <person name="Lipun K."/>
        </authorList>
    </citation>
    <scope>NUCLEOTIDE SEQUENCE [LARGE SCALE GENOMIC DNA]</scope>
    <source>
        <strain evidence="5 6">JCM 30562</strain>
    </source>
</reference>
<dbReference type="Proteomes" id="UP000318578">
    <property type="component" value="Unassembled WGS sequence"/>
</dbReference>
<protein>
    <submittedName>
        <fullName evidence="5">Biotin-dependent carboxyltransferase family protein</fullName>
    </submittedName>
</protein>
<dbReference type="OrthoDB" id="9768696at2"/>
<evidence type="ECO:0000256" key="3">
    <source>
        <dbReference type="ARBA" id="ARBA00022840"/>
    </source>
</evidence>
<dbReference type="Pfam" id="PF02626">
    <property type="entry name" value="CT_A_B"/>
    <property type="match status" value="1"/>
</dbReference>
<keyword evidence="2" id="KW-0378">Hydrolase</keyword>
<keyword evidence="1" id="KW-0547">Nucleotide-binding</keyword>
<dbReference type="SMART" id="SM00797">
    <property type="entry name" value="AHS2"/>
    <property type="match status" value="1"/>
</dbReference>
<sequence>MSRVLEVLRAGPLTTVQDRGRIGLAHLAVPRSGALDEPAWKLANRLVGNDEHAAALETTLAGPALRPRVSCHLAITGAWVPIDIDGRAAPWGIPFFVRAGQTVSIGTATRGLRAYVAVSGGFAVAPTLGSPATDLLSGLGHPPLRDGDTLPLGEPVGPPAVIASAPYPAPPTELHLRLILGPRHDWFTDDAISLLAGTTYSVTPVSNRIALRLHGTPIPRQATKELPSEGTVTGAVQVPADGHPLVFLKDHPTTVGYPIIGVVDPSDLSLCAQARPGTPVRFHLKTVPRDRRIRFPEERP</sequence>
<dbReference type="PANTHER" id="PTHR43309">
    <property type="entry name" value="5-OXOPROLINASE SUBUNIT C"/>
    <property type="match status" value="1"/>
</dbReference>
<accession>A0A558AJ24</accession>
<keyword evidence="5" id="KW-0808">Transferase</keyword>
<dbReference type="EMBL" id="VJZA01000007">
    <property type="protein sequence ID" value="TVT24265.1"/>
    <property type="molecule type" value="Genomic_DNA"/>
</dbReference>